<dbReference type="AlphaFoldDB" id="A0AAV7FL88"/>
<sequence>MRLKVREDRVVERGEIIRVVRELMVREKGNVIKSIVKELKEASVMALSMEGSSPKALAYIANKWTSSVMTLSE</sequence>
<organism evidence="1 2">
    <name type="scientific">Dendrobium chrysotoxum</name>
    <name type="common">Orchid</name>
    <dbReference type="NCBI Taxonomy" id="161865"/>
    <lineage>
        <taxon>Eukaryota</taxon>
        <taxon>Viridiplantae</taxon>
        <taxon>Streptophyta</taxon>
        <taxon>Embryophyta</taxon>
        <taxon>Tracheophyta</taxon>
        <taxon>Spermatophyta</taxon>
        <taxon>Magnoliopsida</taxon>
        <taxon>Liliopsida</taxon>
        <taxon>Asparagales</taxon>
        <taxon>Orchidaceae</taxon>
        <taxon>Epidendroideae</taxon>
        <taxon>Malaxideae</taxon>
        <taxon>Dendrobiinae</taxon>
        <taxon>Dendrobium</taxon>
    </lineage>
</organism>
<dbReference type="EMBL" id="JAGFBR010000018">
    <property type="protein sequence ID" value="KAH0450495.1"/>
    <property type="molecule type" value="Genomic_DNA"/>
</dbReference>
<dbReference type="Gene3D" id="3.40.50.2000">
    <property type="entry name" value="Glycogen Phosphorylase B"/>
    <property type="match status" value="1"/>
</dbReference>
<keyword evidence="2" id="KW-1185">Reference proteome</keyword>
<dbReference type="Proteomes" id="UP000775213">
    <property type="component" value="Unassembled WGS sequence"/>
</dbReference>
<dbReference type="SUPFAM" id="SSF53756">
    <property type="entry name" value="UDP-Glycosyltransferase/glycogen phosphorylase"/>
    <property type="match status" value="1"/>
</dbReference>
<protein>
    <submittedName>
        <fullName evidence="1">Uncharacterized protein</fullName>
    </submittedName>
</protein>
<gene>
    <name evidence="1" type="ORF">IEQ34_021187</name>
</gene>
<evidence type="ECO:0000313" key="1">
    <source>
        <dbReference type="EMBL" id="KAH0450495.1"/>
    </source>
</evidence>
<name>A0AAV7FL88_DENCH</name>
<comment type="caution">
    <text evidence="1">The sequence shown here is derived from an EMBL/GenBank/DDBJ whole genome shotgun (WGS) entry which is preliminary data.</text>
</comment>
<proteinExistence type="predicted"/>
<accession>A0AAV7FL88</accession>
<evidence type="ECO:0000313" key="2">
    <source>
        <dbReference type="Proteomes" id="UP000775213"/>
    </source>
</evidence>
<reference evidence="1 2" key="1">
    <citation type="journal article" date="2021" name="Hortic Res">
        <title>Chromosome-scale assembly of the Dendrobium chrysotoxum genome enhances the understanding of orchid evolution.</title>
        <authorList>
            <person name="Zhang Y."/>
            <person name="Zhang G.Q."/>
            <person name="Zhang D."/>
            <person name="Liu X.D."/>
            <person name="Xu X.Y."/>
            <person name="Sun W.H."/>
            <person name="Yu X."/>
            <person name="Zhu X."/>
            <person name="Wang Z.W."/>
            <person name="Zhao X."/>
            <person name="Zhong W.Y."/>
            <person name="Chen H."/>
            <person name="Yin W.L."/>
            <person name="Huang T."/>
            <person name="Niu S.C."/>
            <person name="Liu Z.J."/>
        </authorList>
    </citation>
    <scope>NUCLEOTIDE SEQUENCE [LARGE SCALE GENOMIC DNA]</scope>
    <source>
        <strain evidence="1">Lindl</strain>
    </source>
</reference>